<protein>
    <recommendedName>
        <fullName evidence="6">NADP-dependent 3-hydroxy acid dehydrogenase YdfG</fullName>
        <ecNumber evidence="4">1.1.1.298</ecNumber>
        <ecNumber evidence="5">1.1.1.381</ecNumber>
    </recommendedName>
    <alternativeName>
        <fullName evidence="8">L-allo-threonine dehydrogenase</fullName>
    </alternativeName>
    <alternativeName>
        <fullName evidence="7">Malonic semialdehyde reductase</fullName>
    </alternativeName>
</protein>
<dbReference type="Gene3D" id="3.40.50.720">
    <property type="entry name" value="NAD(P)-binding Rossmann-like Domain"/>
    <property type="match status" value="1"/>
</dbReference>
<reference evidence="13" key="1">
    <citation type="journal article" date="2023" name="Front. Microbiol.">
        <title>Ralstonia chuxiongensis sp. nov., Ralstonia mojiangensis sp. nov., and Ralstonia soli sp. nov., isolated from tobacco fields, are three novel species in the family Burkholderiaceae.</title>
        <authorList>
            <person name="Lu C.H."/>
            <person name="Zhang Y.Y."/>
            <person name="Jiang N."/>
            <person name="Chen W."/>
            <person name="Shao X."/>
            <person name="Zhao Z.M."/>
            <person name="Lu W.L."/>
            <person name="Hu X."/>
            <person name="Xi Y.X."/>
            <person name="Zou S.Y."/>
            <person name="Wei Q.J."/>
            <person name="Lin Z.L."/>
            <person name="Gong L."/>
            <person name="Gai X.T."/>
            <person name="Zhang L.Q."/>
            <person name="Li J.Y."/>
            <person name="Jin Y."/>
            <person name="Xia Z.Y."/>
        </authorList>
    </citation>
    <scope>NUCLEOTIDE SEQUENCE [LARGE SCALE GENOMIC DNA]</scope>
    <source>
        <strain evidence="13">21YRMH01-3</strain>
    </source>
</reference>
<evidence type="ECO:0000313" key="13">
    <source>
        <dbReference type="Proteomes" id="UP001162793"/>
    </source>
</evidence>
<evidence type="ECO:0000256" key="11">
    <source>
        <dbReference type="RuleBase" id="RU000363"/>
    </source>
</evidence>
<dbReference type="Proteomes" id="UP001162793">
    <property type="component" value="Unassembled WGS sequence"/>
</dbReference>
<proteinExistence type="inferred from homology"/>
<dbReference type="AlphaFoldDB" id="A0AA42BMH5"/>
<dbReference type="InterPro" id="IPR020904">
    <property type="entry name" value="Sc_DH/Rdtase_CS"/>
</dbReference>
<gene>
    <name evidence="12" type="ORF">NKG59_21425</name>
</gene>
<evidence type="ECO:0000256" key="8">
    <source>
        <dbReference type="ARBA" id="ARBA00044349"/>
    </source>
</evidence>
<dbReference type="SUPFAM" id="SSF51735">
    <property type="entry name" value="NAD(P)-binding Rossmann-fold domains"/>
    <property type="match status" value="1"/>
</dbReference>
<dbReference type="PRINTS" id="PR00081">
    <property type="entry name" value="GDHRDH"/>
</dbReference>
<sequence>MSDIQNLGTAVITGASAGLGRVFADRLARRGHNLLLIARRDDLLEEAAKKLSSLYGVTVNTWAADLSKPSELQATADKLSADSSISMLVNNAGVSTLAPVGSTRAAEAANMIAVNISALTALTIAVLPGFKARDTGTILNIGSVLGFAGLPISSIYSGTKGYVYLFTRGLQEEVSGTNVRVQLVAPAATATDIWELSGVPLSNLDAATVMTAENCVDAALRGMDLGEAVTMPSSNEVGLLSQFDELRVKLLVAAQRGKPADRYAAA</sequence>
<dbReference type="EC" id="1.1.1.381" evidence="5"/>
<comment type="function">
    <text evidence="9">NADP-dependent dehydrogenase with broad substrate specificity acting on 3-hydroxy acids. Catalyzes the NADP-dependent oxidation of L-allo-threonine to L-2-amino-3-keto-butyrate, which is spontaneously decarboxylated into aminoacetone. Also acts on D-threonine, L-serine, D-serine, D-3-hydroxyisobutyrate, L-3-hydroxyisobutyrate, D-glycerate and L-glycerate. Able to catalyze the reduction of the malonic semialdehyde to 3-hydroxypropionic acid. YdfG is apparently supplementing RutE, the presumed malonic semialdehyde reductase involved in pyrimidine degradation since both are able to detoxify malonic semialdehyde.</text>
</comment>
<evidence type="ECO:0000256" key="10">
    <source>
        <dbReference type="ARBA" id="ARBA00047274"/>
    </source>
</evidence>
<dbReference type="GO" id="GO:0035527">
    <property type="term" value="F:3-hydroxypropionate dehydrogenase (NADP+) activity"/>
    <property type="evidence" value="ECO:0007669"/>
    <property type="project" value="UniProtKB-EC"/>
</dbReference>
<comment type="similarity">
    <text evidence="1 11">Belongs to the short-chain dehydrogenases/reductases (SDR) family.</text>
</comment>
<dbReference type="PROSITE" id="PS00061">
    <property type="entry name" value="ADH_SHORT"/>
    <property type="match status" value="1"/>
</dbReference>
<dbReference type="EMBL" id="JAMYWC010000007">
    <property type="protein sequence ID" value="MCP1174932.1"/>
    <property type="molecule type" value="Genomic_DNA"/>
</dbReference>
<evidence type="ECO:0000256" key="6">
    <source>
        <dbReference type="ARBA" id="ARBA00044065"/>
    </source>
</evidence>
<dbReference type="InterPro" id="IPR036291">
    <property type="entry name" value="NAD(P)-bd_dom_sf"/>
</dbReference>
<evidence type="ECO:0000256" key="4">
    <source>
        <dbReference type="ARBA" id="ARBA00044050"/>
    </source>
</evidence>
<evidence type="ECO:0000256" key="3">
    <source>
        <dbReference type="ARBA" id="ARBA00043812"/>
    </source>
</evidence>
<accession>A0AA42BMH5</accession>
<dbReference type="PANTHER" id="PTHR43086:SF3">
    <property type="entry name" value="NADP-DEPENDENT 3-HYDROXY ACID DEHYDROGENASE YDFG"/>
    <property type="match status" value="1"/>
</dbReference>
<keyword evidence="13" id="KW-1185">Reference proteome</keyword>
<comment type="caution">
    <text evidence="12">The sequence shown here is derived from an EMBL/GenBank/DDBJ whole genome shotgun (WGS) entry which is preliminary data.</text>
</comment>
<evidence type="ECO:0000256" key="1">
    <source>
        <dbReference type="ARBA" id="ARBA00006484"/>
    </source>
</evidence>
<dbReference type="PIRSF" id="PIRSF000126">
    <property type="entry name" value="11-beta-HSD1"/>
    <property type="match status" value="1"/>
</dbReference>
<dbReference type="RefSeq" id="WP_253541134.1">
    <property type="nucleotide sequence ID" value="NZ_JAMYWC010000007.1"/>
</dbReference>
<evidence type="ECO:0000256" key="5">
    <source>
        <dbReference type="ARBA" id="ARBA00044059"/>
    </source>
</evidence>
<keyword evidence="2" id="KW-0560">Oxidoreductase</keyword>
<dbReference type="InterPro" id="IPR002347">
    <property type="entry name" value="SDR_fam"/>
</dbReference>
<comment type="catalytic activity">
    <reaction evidence="3">
        <text>L-allo-threonine + NADP(+) = aminoacetone + CO2 + NADPH</text>
        <dbReference type="Rhea" id="RHEA:43524"/>
        <dbReference type="ChEBI" id="CHEBI:16526"/>
        <dbReference type="ChEBI" id="CHEBI:57783"/>
        <dbReference type="ChEBI" id="CHEBI:58320"/>
        <dbReference type="ChEBI" id="CHEBI:58349"/>
        <dbReference type="ChEBI" id="CHEBI:58585"/>
        <dbReference type="EC" id="1.1.1.381"/>
    </reaction>
</comment>
<comment type="catalytic activity">
    <reaction evidence="10">
        <text>3-hydroxypropanoate + NADP(+) = 3-oxopropanoate + NADPH + H(+)</text>
        <dbReference type="Rhea" id="RHEA:26438"/>
        <dbReference type="ChEBI" id="CHEBI:15378"/>
        <dbReference type="ChEBI" id="CHEBI:16510"/>
        <dbReference type="ChEBI" id="CHEBI:33190"/>
        <dbReference type="ChEBI" id="CHEBI:57783"/>
        <dbReference type="ChEBI" id="CHEBI:58349"/>
        <dbReference type="EC" id="1.1.1.298"/>
    </reaction>
</comment>
<name>A0AA42BMH5_9RALS</name>
<dbReference type="PRINTS" id="PR00080">
    <property type="entry name" value="SDRFAMILY"/>
</dbReference>
<evidence type="ECO:0000256" key="2">
    <source>
        <dbReference type="ARBA" id="ARBA00023002"/>
    </source>
</evidence>
<dbReference type="PANTHER" id="PTHR43086">
    <property type="entry name" value="VERY-LONG-CHAIN 3-OXOOACYL-COA REDUCTASE"/>
    <property type="match status" value="1"/>
</dbReference>
<dbReference type="Pfam" id="PF00106">
    <property type="entry name" value="adh_short"/>
    <property type="match status" value="1"/>
</dbReference>
<evidence type="ECO:0000256" key="7">
    <source>
        <dbReference type="ARBA" id="ARBA00044271"/>
    </source>
</evidence>
<dbReference type="EC" id="1.1.1.298" evidence="4"/>
<evidence type="ECO:0000256" key="9">
    <source>
        <dbReference type="ARBA" id="ARBA00045650"/>
    </source>
</evidence>
<evidence type="ECO:0000313" key="12">
    <source>
        <dbReference type="EMBL" id="MCP1174932.1"/>
    </source>
</evidence>
<organism evidence="12 13">
    <name type="scientific">Ralstonia chuxiongensis</name>
    <dbReference type="NCBI Taxonomy" id="2957504"/>
    <lineage>
        <taxon>Bacteria</taxon>
        <taxon>Pseudomonadati</taxon>
        <taxon>Pseudomonadota</taxon>
        <taxon>Betaproteobacteria</taxon>
        <taxon>Burkholderiales</taxon>
        <taxon>Burkholderiaceae</taxon>
        <taxon>Ralstonia</taxon>
    </lineage>
</organism>